<feature type="compositionally biased region" description="Low complexity" evidence="1">
    <location>
        <begin position="83"/>
        <end position="94"/>
    </location>
</feature>
<dbReference type="Proteomes" id="UP000494165">
    <property type="component" value="Unassembled WGS sequence"/>
</dbReference>
<feature type="compositionally biased region" description="Polar residues" evidence="1">
    <location>
        <begin position="137"/>
        <end position="147"/>
    </location>
</feature>
<evidence type="ECO:0000313" key="3">
    <source>
        <dbReference type="Proteomes" id="UP000494165"/>
    </source>
</evidence>
<feature type="region of interest" description="Disordered" evidence="1">
    <location>
        <begin position="49"/>
        <end position="106"/>
    </location>
</feature>
<feature type="region of interest" description="Disordered" evidence="1">
    <location>
        <begin position="122"/>
        <end position="149"/>
    </location>
</feature>
<gene>
    <name evidence="2" type="ORF">CLODIP_2_CD10059</name>
</gene>
<keyword evidence="3" id="KW-1185">Reference proteome</keyword>
<evidence type="ECO:0008006" key="4">
    <source>
        <dbReference type="Google" id="ProtNLM"/>
    </source>
</evidence>
<dbReference type="PANTHER" id="PTHR15405">
    <property type="entry name" value="PROLINE-RICH NUCLEAR RECEPTOR COACTIVATOR"/>
    <property type="match status" value="1"/>
</dbReference>
<dbReference type="OrthoDB" id="6358215at2759"/>
<evidence type="ECO:0000256" key="1">
    <source>
        <dbReference type="SAM" id="MobiDB-lite"/>
    </source>
</evidence>
<accession>A0A8S1DCV2</accession>
<reference evidence="2 3" key="1">
    <citation type="submission" date="2020-04" db="EMBL/GenBank/DDBJ databases">
        <authorList>
            <person name="Alioto T."/>
            <person name="Alioto T."/>
            <person name="Gomez Garrido J."/>
        </authorList>
    </citation>
    <scope>NUCLEOTIDE SEQUENCE [LARGE SCALE GENOMIC DNA]</scope>
</reference>
<dbReference type="EMBL" id="CADEPI010000155">
    <property type="protein sequence ID" value="CAB3378025.1"/>
    <property type="molecule type" value="Genomic_DNA"/>
</dbReference>
<proteinExistence type="predicted"/>
<comment type="caution">
    <text evidence="2">The sequence shown here is derived from an EMBL/GenBank/DDBJ whole genome shotgun (WGS) entry which is preliminary data.</text>
</comment>
<dbReference type="AlphaFoldDB" id="A0A8S1DCV2"/>
<protein>
    <recommendedName>
        <fullName evidence="4">Proline-rich nuclear receptor coactivator 2</fullName>
    </recommendedName>
</protein>
<sequence>MRNEMTHHFQLPLLQVLPTPISCASCYLIANLPKMNNKVAHIVGPYLRVDSRSPGVSRPKKGSSCKKSLPQPMVRQRRKTESDSYSSSPSQSSVSPPPTKFFGNRGGSPIGVGIPYAGAKFSEPPSPAQLPTPPTHWMSTDSKTSQCHPMRREDKYTEITNQLKLMLNITA</sequence>
<feature type="compositionally biased region" description="Pro residues" evidence="1">
    <location>
        <begin position="124"/>
        <end position="134"/>
    </location>
</feature>
<evidence type="ECO:0000313" key="2">
    <source>
        <dbReference type="EMBL" id="CAB3378025.1"/>
    </source>
</evidence>
<organism evidence="2 3">
    <name type="scientific">Cloeon dipterum</name>
    <dbReference type="NCBI Taxonomy" id="197152"/>
    <lineage>
        <taxon>Eukaryota</taxon>
        <taxon>Metazoa</taxon>
        <taxon>Ecdysozoa</taxon>
        <taxon>Arthropoda</taxon>
        <taxon>Hexapoda</taxon>
        <taxon>Insecta</taxon>
        <taxon>Pterygota</taxon>
        <taxon>Palaeoptera</taxon>
        <taxon>Ephemeroptera</taxon>
        <taxon>Pisciforma</taxon>
        <taxon>Baetidae</taxon>
        <taxon>Cloeon</taxon>
    </lineage>
</organism>
<dbReference type="InterPro" id="IPR026780">
    <property type="entry name" value="PNRC1/2"/>
</dbReference>
<name>A0A8S1DCV2_9INSE</name>